<dbReference type="Proteomes" id="UP001596492">
    <property type="component" value="Unassembled WGS sequence"/>
</dbReference>
<dbReference type="Pfam" id="PF00990">
    <property type="entry name" value="GGDEF"/>
    <property type="match status" value="1"/>
</dbReference>
<dbReference type="PANTHER" id="PTHR44757">
    <property type="entry name" value="DIGUANYLATE CYCLASE DGCP"/>
    <property type="match status" value="1"/>
</dbReference>
<evidence type="ECO:0000259" key="2">
    <source>
        <dbReference type="PROSITE" id="PS50883"/>
    </source>
</evidence>
<dbReference type="RefSeq" id="WP_382166480.1">
    <property type="nucleotide sequence ID" value="NZ_JBHTBR010000002.1"/>
</dbReference>
<name>A0ABW2IK77_9PROT</name>
<evidence type="ECO:0000259" key="3">
    <source>
        <dbReference type="PROSITE" id="PS50887"/>
    </source>
</evidence>
<dbReference type="CDD" id="cd01949">
    <property type="entry name" value="GGDEF"/>
    <property type="match status" value="1"/>
</dbReference>
<feature type="domain" description="GGDEF" evidence="3">
    <location>
        <begin position="326"/>
        <end position="459"/>
    </location>
</feature>
<comment type="caution">
    <text evidence="4">The sequence shown here is derived from an EMBL/GenBank/DDBJ whole genome shotgun (WGS) entry which is preliminary data.</text>
</comment>
<dbReference type="InterPro" id="IPR035919">
    <property type="entry name" value="EAL_sf"/>
</dbReference>
<dbReference type="Gene3D" id="3.20.20.450">
    <property type="entry name" value="EAL domain"/>
    <property type="match status" value="1"/>
</dbReference>
<dbReference type="Pfam" id="PF00563">
    <property type="entry name" value="EAL"/>
    <property type="match status" value="1"/>
</dbReference>
<dbReference type="InterPro" id="IPR043128">
    <property type="entry name" value="Rev_trsase/Diguanyl_cyclase"/>
</dbReference>
<dbReference type="SUPFAM" id="SSF141868">
    <property type="entry name" value="EAL domain-like"/>
    <property type="match status" value="1"/>
</dbReference>
<dbReference type="SMART" id="SM00052">
    <property type="entry name" value="EAL"/>
    <property type="match status" value="1"/>
</dbReference>
<keyword evidence="1" id="KW-0472">Membrane</keyword>
<dbReference type="Gene3D" id="3.30.70.270">
    <property type="match status" value="1"/>
</dbReference>
<dbReference type="PROSITE" id="PS50887">
    <property type="entry name" value="GGDEF"/>
    <property type="match status" value="1"/>
</dbReference>
<dbReference type="SMART" id="SM00267">
    <property type="entry name" value="GGDEF"/>
    <property type="match status" value="1"/>
</dbReference>
<organism evidence="4 5">
    <name type="scientific">Hirschia litorea</name>
    <dbReference type="NCBI Taxonomy" id="1199156"/>
    <lineage>
        <taxon>Bacteria</taxon>
        <taxon>Pseudomonadati</taxon>
        <taxon>Pseudomonadota</taxon>
        <taxon>Alphaproteobacteria</taxon>
        <taxon>Hyphomonadales</taxon>
        <taxon>Hyphomonadaceae</taxon>
        <taxon>Hirschia</taxon>
    </lineage>
</organism>
<feature type="domain" description="EAL" evidence="2">
    <location>
        <begin position="468"/>
        <end position="720"/>
    </location>
</feature>
<gene>
    <name evidence="4" type="ORF">ACFQS8_06635</name>
</gene>
<dbReference type="CDD" id="cd01948">
    <property type="entry name" value="EAL"/>
    <property type="match status" value="1"/>
</dbReference>
<sequence length="733" mass="82448">MISFKKIQKAIQAYSKKNLEEDLPLKSLFVLFAAVVGFMFAVLYMVSQHTDEIAKKQQNHVFTRLLENHIDITQDMLEFIIRLPDTEDMLSGNMSKTAMNTKIAQRFADRIATTDILVTNGDGNILFSGSSYRSIYPLDIVEAKPKIAELLSKLKETPEDNFLSDRLILNDDVFQLSVRKLPYEGPDRFLWIATPLSNIFEDTQRIPLDIILEVGTKLPKSTKLVFVGPLNNLNGDTLGWLSWERKLPGYAAIWNYIPALAIATFCLIMAAFFFWSQARTIMKDMSRDHKDAESRALHDPLTGLANRTLLKQQIEAAQADVSRGREDFALHLIDLDKFKDVNDTMGHPAGDELIRQAAQRLRDACRAGDTVARIGGDEFAVIQVEATTSSTASRLARRINEQMSRAFNIDSNEVFVSASIGIAQDIAGKTELEELMRRADIALYRAKAKGRNQFCFFEKDMDVELQAKHKIETDLRLALLEPLKNGLKVVYQPQVSADGRHIRGMEALIRWTHPERGSVSPADFIPIAEESNLIATLDEFVLREAFQTSVKWPNITMAVNVSAKELHDESYPKRVISLAREYNVRPDQIELEITESVLLEDSPRVTRTLKTLKAAGFKIALDDFGTGYSSLAYLRRHQVDKLKIDQSFVASIGVREDASAVVQAILSLGASLGLSVTAEGVETAHQRDSLRAQGCAYLQGYLFSRPLEKQHIAAIMHKFSARNQKQQKLRKIS</sequence>
<accession>A0ABW2IK77</accession>
<dbReference type="InterPro" id="IPR052155">
    <property type="entry name" value="Biofilm_reg_signaling"/>
</dbReference>
<evidence type="ECO:0000313" key="5">
    <source>
        <dbReference type="Proteomes" id="UP001596492"/>
    </source>
</evidence>
<dbReference type="InterPro" id="IPR000160">
    <property type="entry name" value="GGDEF_dom"/>
</dbReference>
<dbReference type="InterPro" id="IPR001633">
    <property type="entry name" value="EAL_dom"/>
</dbReference>
<evidence type="ECO:0000256" key="1">
    <source>
        <dbReference type="SAM" id="Phobius"/>
    </source>
</evidence>
<protein>
    <submittedName>
        <fullName evidence="4">Bifunctional diguanylate cyclase/phosphodiesterase</fullName>
    </submittedName>
</protein>
<dbReference type="EMBL" id="JBHTBR010000002">
    <property type="protein sequence ID" value="MFC7291286.1"/>
    <property type="molecule type" value="Genomic_DNA"/>
</dbReference>
<evidence type="ECO:0000313" key="4">
    <source>
        <dbReference type="EMBL" id="MFC7291286.1"/>
    </source>
</evidence>
<proteinExistence type="predicted"/>
<dbReference type="PROSITE" id="PS50883">
    <property type="entry name" value="EAL"/>
    <property type="match status" value="1"/>
</dbReference>
<keyword evidence="5" id="KW-1185">Reference proteome</keyword>
<dbReference type="SUPFAM" id="SSF55073">
    <property type="entry name" value="Nucleotide cyclase"/>
    <property type="match status" value="1"/>
</dbReference>
<dbReference type="PANTHER" id="PTHR44757:SF2">
    <property type="entry name" value="BIOFILM ARCHITECTURE MAINTENANCE PROTEIN MBAA"/>
    <property type="match status" value="1"/>
</dbReference>
<dbReference type="NCBIfam" id="TIGR00254">
    <property type="entry name" value="GGDEF"/>
    <property type="match status" value="1"/>
</dbReference>
<keyword evidence="1" id="KW-0812">Transmembrane</keyword>
<dbReference type="InterPro" id="IPR029787">
    <property type="entry name" value="Nucleotide_cyclase"/>
</dbReference>
<feature type="transmembrane region" description="Helical" evidence="1">
    <location>
        <begin position="253"/>
        <end position="275"/>
    </location>
</feature>
<keyword evidence="1" id="KW-1133">Transmembrane helix</keyword>
<feature type="transmembrane region" description="Helical" evidence="1">
    <location>
        <begin position="28"/>
        <end position="46"/>
    </location>
</feature>
<reference evidence="5" key="1">
    <citation type="journal article" date="2019" name="Int. J. Syst. Evol. Microbiol.">
        <title>The Global Catalogue of Microorganisms (GCM) 10K type strain sequencing project: providing services to taxonomists for standard genome sequencing and annotation.</title>
        <authorList>
            <consortium name="The Broad Institute Genomics Platform"/>
            <consortium name="The Broad Institute Genome Sequencing Center for Infectious Disease"/>
            <person name="Wu L."/>
            <person name="Ma J."/>
        </authorList>
    </citation>
    <scope>NUCLEOTIDE SEQUENCE [LARGE SCALE GENOMIC DNA]</scope>
    <source>
        <strain evidence="5">CCUG 51308</strain>
    </source>
</reference>